<proteinExistence type="predicted"/>
<gene>
    <name evidence="2" type="ORF">MBM_07886</name>
</gene>
<evidence type="ECO:0000259" key="1">
    <source>
        <dbReference type="Pfam" id="PF06172"/>
    </source>
</evidence>
<dbReference type="EMBL" id="JH921448">
    <property type="protein sequence ID" value="EKD13685.1"/>
    <property type="molecule type" value="Genomic_DNA"/>
</dbReference>
<dbReference type="FunCoup" id="K1W917">
    <property type="interactions" value="86"/>
</dbReference>
<keyword evidence="3" id="KW-1185">Reference proteome</keyword>
<dbReference type="KEGG" id="mbe:MBM_07886"/>
<name>K1W917_MARBU</name>
<dbReference type="InterPro" id="IPR014710">
    <property type="entry name" value="RmlC-like_jellyroll"/>
</dbReference>
<dbReference type="HOGENOM" id="CLU_2085325_0_0_1"/>
<evidence type="ECO:0000313" key="3">
    <source>
        <dbReference type="Proteomes" id="UP000006753"/>
    </source>
</evidence>
<organism evidence="2 3">
    <name type="scientific">Marssonina brunnea f. sp. multigermtubi (strain MB_m1)</name>
    <name type="common">Marssonina leaf spot fungus</name>
    <dbReference type="NCBI Taxonomy" id="1072389"/>
    <lineage>
        <taxon>Eukaryota</taxon>
        <taxon>Fungi</taxon>
        <taxon>Dikarya</taxon>
        <taxon>Ascomycota</taxon>
        <taxon>Pezizomycotina</taxon>
        <taxon>Leotiomycetes</taxon>
        <taxon>Helotiales</taxon>
        <taxon>Drepanopezizaceae</taxon>
        <taxon>Drepanopeziza</taxon>
    </lineage>
</organism>
<dbReference type="AlphaFoldDB" id="K1W917"/>
<sequence>MSSSPLKPSFAISAAPPKDSPSIEIVVKALNLIPHTEGGYYTETDPSRESILSPFLLLHNHWPRAHKTRIRSPPSHPLNPHLLPVSLLTPAKSQGGFHQNSARTVTIHRGHGRHVII</sequence>
<dbReference type="Gene3D" id="2.60.120.10">
    <property type="entry name" value="Jelly Rolls"/>
    <property type="match status" value="1"/>
</dbReference>
<feature type="domain" description="DUF985" evidence="1">
    <location>
        <begin position="26"/>
        <end position="107"/>
    </location>
</feature>
<accession>K1W917</accession>
<dbReference type="InterPro" id="IPR009327">
    <property type="entry name" value="Cupin_DUF985"/>
</dbReference>
<evidence type="ECO:0000313" key="2">
    <source>
        <dbReference type="EMBL" id="EKD13685.1"/>
    </source>
</evidence>
<dbReference type="SUPFAM" id="SSF51182">
    <property type="entry name" value="RmlC-like cupins"/>
    <property type="match status" value="1"/>
</dbReference>
<protein>
    <submittedName>
        <fullName evidence="2">DUF985 domain-containing protein</fullName>
    </submittedName>
</protein>
<dbReference type="Proteomes" id="UP000006753">
    <property type="component" value="Unassembled WGS sequence"/>
</dbReference>
<dbReference type="InParanoid" id="K1W917"/>
<reference evidence="2 3" key="1">
    <citation type="journal article" date="2012" name="BMC Genomics">
        <title>Sequencing the genome of Marssonina brunnea reveals fungus-poplar co-evolution.</title>
        <authorList>
            <person name="Zhu S."/>
            <person name="Cao Y.-Z."/>
            <person name="Jiang C."/>
            <person name="Tan B.-Y."/>
            <person name="Wang Z."/>
            <person name="Feng S."/>
            <person name="Zhang L."/>
            <person name="Su X.-H."/>
            <person name="Brejova B."/>
            <person name="Vinar T."/>
            <person name="Xu M."/>
            <person name="Wang M.-X."/>
            <person name="Zhang S.-G."/>
            <person name="Huang M.-R."/>
            <person name="Wu R."/>
            <person name="Zhou Y."/>
        </authorList>
    </citation>
    <scope>NUCLEOTIDE SEQUENCE [LARGE SCALE GENOMIC DNA]</scope>
    <source>
        <strain evidence="2 3">MB_m1</strain>
    </source>
</reference>
<dbReference type="OrthoDB" id="6614653at2759"/>
<dbReference type="InterPro" id="IPR011051">
    <property type="entry name" value="RmlC_Cupin_sf"/>
</dbReference>
<dbReference type="Pfam" id="PF06172">
    <property type="entry name" value="Cupin_5"/>
    <property type="match status" value="1"/>
</dbReference>